<name>A0A3G9JWL1_9ACTN</name>
<keyword evidence="3" id="KW-1185">Reference proteome</keyword>
<gene>
    <name evidence="2" type="ORF">Pcatena_04340</name>
</gene>
<dbReference type="RefSeq" id="WP_126421229.1">
    <property type="nucleotide sequence ID" value="NZ_AP019367.1"/>
</dbReference>
<dbReference type="AlphaFoldDB" id="A0A3G9JWL1"/>
<dbReference type="KEGG" id="pcat:Pcatena_04340"/>
<reference evidence="3" key="1">
    <citation type="submission" date="2018-11" db="EMBL/GenBank/DDBJ databases">
        <title>Comparative genomics of Parolsenella catena and Libanicoccus massiliensis: Reclassification of Libanicoccus massiliensis as Parolsenella massiliensis comb. nov.</title>
        <authorList>
            <person name="Sakamoto M."/>
            <person name="Ikeyama N."/>
            <person name="Murakami T."/>
            <person name="Mori H."/>
            <person name="Yuki M."/>
            <person name="Ohkuma M."/>
        </authorList>
    </citation>
    <scope>NUCLEOTIDE SEQUENCE [LARGE SCALE GENOMIC DNA]</scope>
    <source>
        <strain evidence="3">JCM 31932</strain>
    </source>
</reference>
<dbReference type="OrthoDB" id="9770694at2"/>
<dbReference type="InterPro" id="IPR002611">
    <property type="entry name" value="IstB_ATP-bd"/>
</dbReference>
<dbReference type="EMBL" id="AP019367">
    <property type="protein sequence ID" value="BBH49847.1"/>
    <property type="molecule type" value="Genomic_DNA"/>
</dbReference>
<dbReference type="InterPro" id="IPR027417">
    <property type="entry name" value="P-loop_NTPase"/>
</dbReference>
<evidence type="ECO:0000313" key="2">
    <source>
        <dbReference type="EMBL" id="BBH49847.1"/>
    </source>
</evidence>
<accession>A0A3G9JWL1</accession>
<protein>
    <recommendedName>
        <fullName evidence="1">IstB-like ATP-binding domain-containing protein</fullName>
    </recommendedName>
</protein>
<sequence>MARDVSSALAEITSRYGIPAEVPAPRPVPPQVTHGTAREIVLAQIAAGAGASIPQGLLDRAGLTRDGRDAADELLRRATEAAGVPPEFRDVEPDRSRNDRFAPERHRGVWAYGDVGRSKTRTACAWLRGWLLDNPGGSALFATEDSMLGEVKSAFDRRDADAEAVLGRFVSADFLVLDDMGKARLSAWGISQVFRVIDGRWAGRRPTVFTSQHGLAEWGEVAAQSGVETAKACVSRIFGGCDVVRFDGRDGRICGEARP</sequence>
<dbReference type="GeneID" id="88848579"/>
<dbReference type="Proteomes" id="UP000273154">
    <property type="component" value="Chromosome"/>
</dbReference>
<organism evidence="2 3">
    <name type="scientific">Parolsenella catena</name>
    <dbReference type="NCBI Taxonomy" id="2003188"/>
    <lineage>
        <taxon>Bacteria</taxon>
        <taxon>Bacillati</taxon>
        <taxon>Actinomycetota</taxon>
        <taxon>Coriobacteriia</taxon>
        <taxon>Coriobacteriales</taxon>
        <taxon>Atopobiaceae</taxon>
        <taxon>Parolsenella</taxon>
    </lineage>
</organism>
<proteinExistence type="predicted"/>
<dbReference type="Pfam" id="PF01695">
    <property type="entry name" value="IstB_IS21"/>
    <property type="match status" value="1"/>
</dbReference>
<feature type="domain" description="IstB-like ATP-binding" evidence="1">
    <location>
        <begin position="111"/>
        <end position="249"/>
    </location>
</feature>
<dbReference type="Gene3D" id="3.40.50.300">
    <property type="entry name" value="P-loop containing nucleotide triphosphate hydrolases"/>
    <property type="match status" value="1"/>
</dbReference>
<evidence type="ECO:0000313" key="3">
    <source>
        <dbReference type="Proteomes" id="UP000273154"/>
    </source>
</evidence>
<evidence type="ECO:0000259" key="1">
    <source>
        <dbReference type="Pfam" id="PF01695"/>
    </source>
</evidence>
<dbReference type="GO" id="GO:0005524">
    <property type="term" value="F:ATP binding"/>
    <property type="evidence" value="ECO:0007669"/>
    <property type="project" value="InterPro"/>
</dbReference>
<dbReference type="SUPFAM" id="SSF52540">
    <property type="entry name" value="P-loop containing nucleoside triphosphate hydrolases"/>
    <property type="match status" value="1"/>
</dbReference>